<reference evidence="2" key="1">
    <citation type="submission" date="2023-10" db="EMBL/GenBank/DDBJ databases">
        <authorList>
            <person name="Chen Y."/>
            <person name="Shah S."/>
            <person name="Dougan E. K."/>
            <person name="Thang M."/>
            <person name="Chan C."/>
        </authorList>
    </citation>
    <scope>NUCLEOTIDE SEQUENCE [LARGE SCALE GENOMIC DNA]</scope>
</reference>
<accession>A0ABN9UWP2</accession>
<feature type="compositionally biased region" description="Polar residues" evidence="1">
    <location>
        <begin position="173"/>
        <end position="183"/>
    </location>
</feature>
<name>A0ABN9UWP2_9DINO</name>
<feature type="region of interest" description="Disordered" evidence="1">
    <location>
        <begin position="1"/>
        <end position="183"/>
    </location>
</feature>
<proteinExistence type="predicted"/>
<evidence type="ECO:0000313" key="3">
    <source>
        <dbReference type="Proteomes" id="UP001189429"/>
    </source>
</evidence>
<keyword evidence="3" id="KW-1185">Reference proteome</keyword>
<gene>
    <name evidence="2" type="ORF">PCOR1329_LOCUS52408</name>
</gene>
<evidence type="ECO:0000313" key="2">
    <source>
        <dbReference type="EMBL" id="CAK0864572.1"/>
    </source>
</evidence>
<sequence>MRQCPGGKSAKHAASAPAVVPLHDGRTRTRRRSSARQRGGGDAGGEGRGKMSSRRARTTTTPRGRRTVFRALLRAPPTPHRRERGEKVCASAPPSPRAPAGAAGVEAPRVPRTLRSAARADRGSGEGGQDSHAYANSAKPAPSKRAAQPSGRAAPCGPAALLPSESPRVHALPSSTAGEENRR</sequence>
<evidence type="ECO:0000256" key="1">
    <source>
        <dbReference type="SAM" id="MobiDB-lite"/>
    </source>
</evidence>
<protein>
    <submittedName>
        <fullName evidence="2">Uncharacterized protein</fullName>
    </submittedName>
</protein>
<organism evidence="2 3">
    <name type="scientific">Prorocentrum cordatum</name>
    <dbReference type="NCBI Taxonomy" id="2364126"/>
    <lineage>
        <taxon>Eukaryota</taxon>
        <taxon>Sar</taxon>
        <taxon>Alveolata</taxon>
        <taxon>Dinophyceae</taxon>
        <taxon>Prorocentrales</taxon>
        <taxon>Prorocentraceae</taxon>
        <taxon>Prorocentrum</taxon>
    </lineage>
</organism>
<comment type="caution">
    <text evidence="2">The sequence shown here is derived from an EMBL/GenBank/DDBJ whole genome shotgun (WGS) entry which is preliminary data.</text>
</comment>
<feature type="compositionally biased region" description="Basic residues" evidence="1">
    <location>
        <begin position="51"/>
        <end position="68"/>
    </location>
</feature>
<dbReference type="Proteomes" id="UP001189429">
    <property type="component" value="Unassembled WGS sequence"/>
</dbReference>
<dbReference type="EMBL" id="CAUYUJ010016378">
    <property type="protein sequence ID" value="CAK0864572.1"/>
    <property type="molecule type" value="Genomic_DNA"/>
</dbReference>